<feature type="transmembrane region" description="Helical" evidence="1">
    <location>
        <begin position="88"/>
        <end position="112"/>
    </location>
</feature>
<protein>
    <submittedName>
        <fullName evidence="2">Uncharacterized protein</fullName>
    </submittedName>
</protein>
<feature type="transmembrane region" description="Helical" evidence="1">
    <location>
        <begin position="267"/>
        <end position="288"/>
    </location>
</feature>
<evidence type="ECO:0000313" key="3">
    <source>
        <dbReference type="Proteomes" id="UP000451860"/>
    </source>
</evidence>
<dbReference type="Proteomes" id="UP000451860">
    <property type="component" value="Unassembled WGS sequence"/>
</dbReference>
<keyword evidence="1" id="KW-0812">Transmembrane</keyword>
<accession>A0A7J5UL97</accession>
<keyword evidence="1" id="KW-1133">Transmembrane helix</keyword>
<dbReference type="EMBL" id="WHJE01000091">
    <property type="protein sequence ID" value="KAE8763148.1"/>
    <property type="molecule type" value="Genomic_DNA"/>
</dbReference>
<feature type="transmembrane region" description="Helical" evidence="1">
    <location>
        <begin position="294"/>
        <end position="313"/>
    </location>
</feature>
<dbReference type="AlphaFoldDB" id="A0A7J5UL97"/>
<gene>
    <name evidence="2" type="ORF">GB883_15630</name>
</gene>
<feature type="non-terminal residue" evidence="2">
    <location>
        <position position="348"/>
    </location>
</feature>
<reference evidence="2 3" key="1">
    <citation type="submission" date="2019-10" db="EMBL/GenBank/DDBJ databases">
        <title>Georgenia wutianyii sp. nov. and Georgenia yuyongxinii sp. nov. isolated from plateau pika (Ochotona curzoniae) in the Qinghai-Tibet plateau of China.</title>
        <authorList>
            <person name="Tian Z."/>
        </authorList>
    </citation>
    <scope>NUCLEOTIDE SEQUENCE [LARGE SCALE GENOMIC DNA]</scope>
    <source>
        <strain evidence="2 3">DSM 21501</strain>
    </source>
</reference>
<name>A0A7J5UL97_9MICO</name>
<dbReference type="Pfam" id="PF19877">
    <property type="entry name" value="DUF6350"/>
    <property type="match status" value="1"/>
</dbReference>
<comment type="caution">
    <text evidence="2">The sequence shown here is derived from an EMBL/GenBank/DDBJ whole genome shotgun (WGS) entry which is preliminary data.</text>
</comment>
<feature type="transmembrane region" description="Helical" evidence="1">
    <location>
        <begin position="124"/>
        <end position="142"/>
    </location>
</feature>
<dbReference type="RefSeq" id="WP_152359820.1">
    <property type="nucleotide sequence ID" value="NZ_WHJE01000091.1"/>
</dbReference>
<feature type="transmembrane region" description="Helical" evidence="1">
    <location>
        <begin position="188"/>
        <end position="213"/>
    </location>
</feature>
<keyword evidence="3" id="KW-1185">Reference proteome</keyword>
<dbReference type="InterPro" id="IPR045931">
    <property type="entry name" value="DUF6350"/>
</dbReference>
<keyword evidence="1" id="KW-0472">Membrane</keyword>
<evidence type="ECO:0000256" key="1">
    <source>
        <dbReference type="SAM" id="Phobius"/>
    </source>
</evidence>
<sequence>MPTTGPTAPHVIDVRPTSPRLSMPAGWLRGLVAGVEAAMISWLTVVVPAVATYVATAAAPALGEASWQAAAGLGTSVWLLGHGGSMRAAGATVSLVPLGITLLSLALVYGAARRMRLTTVGAGAFVPAGFTLTTLVLSAFATVPGARLAALAGVVLVAVGGTALALWRAGAAAPEALNRWRVPSPVTAGLAGGGWALAGLLALATAAAVAAAVAGWDRVLLVQGSFAPDVVSAVVMSLAQLIYVPTAVVWALAWLAGPGFAVGQGTVFSATEVTAAPLPAVPLLGALPSPGTPALPWVVLVPGLVGVVVGVWLHRRRPQESLAGAAGAALTTAAAVALAALVLAAAAS</sequence>
<organism evidence="2 3">
    <name type="scientific">Georgenia thermotolerans</name>
    <dbReference type="NCBI Taxonomy" id="527326"/>
    <lineage>
        <taxon>Bacteria</taxon>
        <taxon>Bacillati</taxon>
        <taxon>Actinomycetota</taxon>
        <taxon>Actinomycetes</taxon>
        <taxon>Micrococcales</taxon>
        <taxon>Bogoriellaceae</taxon>
        <taxon>Georgenia</taxon>
    </lineage>
</organism>
<feature type="transmembrane region" description="Helical" evidence="1">
    <location>
        <begin position="233"/>
        <end position="255"/>
    </location>
</feature>
<dbReference type="OrthoDB" id="3742900at2"/>
<feature type="transmembrane region" description="Helical" evidence="1">
    <location>
        <begin position="30"/>
        <end position="55"/>
    </location>
</feature>
<proteinExistence type="predicted"/>
<feature type="transmembrane region" description="Helical" evidence="1">
    <location>
        <begin position="148"/>
        <end position="167"/>
    </location>
</feature>
<feature type="transmembrane region" description="Helical" evidence="1">
    <location>
        <begin position="325"/>
        <end position="347"/>
    </location>
</feature>
<evidence type="ECO:0000313" key="2">
    <source>
        <dbReference type="EMBL" id="KAE8763148.1"/>
    </source>
</evidence>